<dbReference type="EMBL" id="MFCR01000008">
    <property type="protein sequence ID" value="OGE18846.1"/>
    <property type="molecule type" value="Genomic_DNA"/>
</dbReference>
<evidence type="ECO:0000313" key="1">
    <source>
        <dbReference type="EMBL" id="OGE18846.1"/>
    </source>
</evidence>
<gene>
    <name evidence="1" type="ORF">A2871_02550</name>
</gene>
<reference evidence="1 2" key="1">
    <citation type="journal article" date="2016" name="Nat. Commun.">
        <title>Thousands of microbial genomes shed light on interconnected biogeochemical processes in an aquifer system.</title>
        <authorList>
            <person name="Anantharaman K."/>
            <person name="Brown C.T."/>
            <person name="Hug L.A."/>
            <person name="Sharon I."/>
            <person name="Castelle C.J."/>
            <person name="Probst A.J."/>
            <person name="Thomas B.C."/>
            <person name="Singh A."/>
            <person name="Wilkins M.J."/>
            <person name="Karaoz U."/>
            <person name="Brodie E.L."/>
            <person name="Williams K.H."/>
            <person name="Hubbard S.S."/>
            <person name="Banfield J.F."/>
        </authorList>
    </citation>
    <scope>NUCLEOTIDE SEQUENCE [LARGE SCALE GENOMIC DNA]</scope>
</reference>
<proteinExistence type="predicted"/>
<dbReference type="AlphaFoldDB" id="A0A1F5IRA0"/>
<comment type="caution">
    <text evidence="1">The sequence shown here is derived from an EMBL/GenBank/DDBJ whole genome shotgun (WGS) entry which is preliminary data.</text>
</comment>
<sequence length="74" mass="8179">MNGDKEKALQVFLKEKGIRGWHAPRVVSGEVAKLVTTETLVKPSATESADQTSFQTSGVRCFNMKTRLAKQGER</sequence>
<protein>
    <submittedName>
        <fullName evidence="1">Uncharacterized protein</fullName>
    </submittedName>
</protein>
<organism evidence="1 2">
    <name type="scientific">Candidatus Daviesbacteria bacterium RIFCSPHIGHO2_01_FULL_41_23</name>
    <dbReference type="NCBI Taxonomy" id="1797764"/>
    <lineage>
        <taxon>Bacteria</taxon>
        <taxon>Candidatus Daviesiibacteriota</taxon>
    </lineage>
</organism>
<dbReference type="Proteomes" id="UP000176336">
    <property type="component" value="Unassembled WGS sequence"/>
</dbReference>
<evidence type="ECO:0000313" key="2">
    <source>
        <dbReference type="Proteomes" id="UP000176336"/>
    </source>
</evidence>
<accession>A0A1F5IRA0</accession>
<name>A0A1F5IRA0_9BACT</name>